<evidence type="ECO:0000313" key="2">
    <source>
        <dbReference type="Proteomes" id="UP000198649"/>
    </source>
</evidence>
<name>A0A1I3ITX5_9ACTN</name>
<organism evidence="1 2">
    <name type="scientific">Nocardioides psychrotolerans</name>
    <dbReference type="NCBI Taxonomy" id="1005945"/>
    <lineage>
        <taxon>Bacteria</taxon>
        <taxon>Bacillati</taxon>
        <taxon>Actinomycetota</taxon>
        <taxon>Actinomycetes</taxon>
        <taxon>Propionibacteriales</taxon>
        <taxon>Nocardioidaceae</taxon>
        <taxon>Nocardioides</taxon>
    </lineage>
</organism>
<dbReference type="Proteomes" id="UP000198649">
    <property type="component" value="Unassembled WGS sequence"/>
</dbReference>
<accession>A0A1I3ITX5</accession>
<dbReference type="AlphaFoldDB" id="A0A1I3ITX5"/>
<keyword evidence="2" id="KW-1185">Reference proteome</keyword>
<gene>
    <name evidence="1" type="ORF">SAMN05216561_109143</name>
</gene>
<protein>
    <submittedName>
        <fullName evidence="1">Uncharacterized protein</fullName>
    </submittedName>
</protein>
<dbReference type="EMBL" id="FOQG01000009">
    <property type="protein sequence ID" value="SFI51376.1"/>
    <property type="molecule type" value="Genomic_DNA"/>
</dbReference>
<sequence length="75" mass="8396">MFTEGYQSNLGGFDQYDGFWRTIDAVSVGGVEDVDDTTVDVSLTYRTDGSTQSETRRIYLEPTDDGFLITADERV</sequence>
<proteinExistence type="predicted"/>
<evidence type="ECO:0000313" key="1">
    <source>
        <dbReference type="EMBL" id="SFI51376.1"/>
    </source>
</evidence>
<reference evidence="1 2" key="1">
    <citation type="submission" date="2016-10" db="EMBL/GenBank/DDBJ databases">
        <authorList>
            <person name="de Groot N.N."/>
        </authorList>
    </citation>
    <scope>NUCLEOTIDE SEQUENCE [LARGE SCALE GENOMIC DNA]</scope>
    <source>
        <strain evidence="1 2">CGMCC 1.11156</strain>
    </source>
</reference>